<evidence type="ECO:0000256" key="2">
    <source>
        <dbReference type="ARBA" id="ARBA00009779"/>
    </source>
</evidence>
<keyword evidence="4 12" id="KW-0645">Protease</keyword>
<name>A0A7X9DKN3_UNCKA</name>
<dbReference type="EMBL" id="JAAZNL010000016">
    <property type="protein sequence ID" value="NMB69867.1"/>
    <property type="molecule type" value="Genomic_DNA"/>
</dbReference>
<evidence type="ECO:0000256" key="4">
    <source>
        <dbReference type="ARBA" id="ARBA00022670"/>
    </source>
</evidence>
<accession>A0A7X9DKN3</accession>
<gene>
    <name evidence="12" type="primary">htpX</name>
    <name evidence="14" type="ORF">GYA27_01520</name>
</gene>
<feature type="active site" evidence="12">
    <location>
        <position position="146"/>
    </location>
</feature>
<feature type="transmembrane region" description="Helical" evidence="12">
    <location>
        <begin position="15"/>
        <end position="36"/>
    </location>
</feature>
<evidence type="ECO:0000256" key="5">
    <source>
        <dbReference type="ARBA" id="ARBA00022692"/>
    </source>
</evidence>
<dbReference type="GO" id="GO:0006508">
    <property type="term" value="P:proteolysis"/>
    <property type="evidence" value="ECO:0007669"/>
    <property type="project" value="UniProtKB-KW"/>
</dbReference>
<keyword evidence="5 12" id="KW-0812">Transmembrane</keyword>
<feature type="binding site" evidence="12">
    <location>
        <position position="149"/>
    </location>
    <ligand>
        <name>Zn(2+)</name>
        <dbReference type="ChEBI" id="CHEBI:29105"/>
        <note>catalytic</note>
    </ligand>
</feature>
<keyword evidence="3 12" id="KW-1003">Cell membrane</keyword>
<comment type="subcellular location">
    <subcellularLocation>
        <location evidence="1 12">Cell membrane</location>
        <topology evidence="1 12">Multi-pass membrane protein</topology>
    </subcellularLocation>
</comment>
<dbReference type="EC" id="3.4.24.-" evidence="12"/>
<comment type="cofactor">
    <cofactor evidence="12">
        <name>Zn(2+)</name>
        <dbReference type="ChEBI" id="CHEBI:29105"/>
    </cofactor>
    <text evidence="12">Binds 1 zinc ion per subunit.</text>
</comment>
<keyword evidence="8 12" id="KW-0862">Zinc</keyword>
<feature type="binding site" evidence="12">
    <location>
        <position position="145"/>
    </location>
    <ligand>
        <name>Zn(2+)</name>
        <dbReference type="ChEBI" id="CHEBI:29105"/>
        <note>catalytic</note>
    </ligand>
</feature>
<evidence type="ECO:0000256" key="6">
    <source>
        <dbReference type="ARBA" id="ARBA00022723"/>
    </source>
</evidence>
<dbReference type="CDD" id="cd07340">
    <property type="entry name" value="M48B_Htpx_like"/>
    <property type="match status" value="1"/>
</dbReference>
<feature type="binding site" evidence="12">
    <location>
        <position position="225"/>
    </location>
    <ligand>
        <name>Zn(2+)</name>
        <dbReference type="ChEBI" id="CHEBI:29105"/>
        <note>catalytic</note>
    </ligand>
</feature>
<dbReference type="PANTHER" id="PTHR43221:SF1">
    <property type="entry name" value="PROTEASE HTPX"/>
    <property type="match status" value="1"/>
</dbReference>
<evidence type="ECO:0000256" key="8">
    <source>
        <dbReference type="ARBA" id="ARBA00022833"/>
    </source>
</evidence>
<evidence type="ECO:0000256" key="3">
    <source>
        <dbReference type="ARBA" id="ARBA00022475"/>
    </source>
</evidence>
<evidence type="ECO:0000313" key="14">
    <source>
        <dbReference type="EMBL" id="NMB69867.1"/>
    </source>
</evidence>
<comment type="similarity">
    <text evidence="2 12">Belongs to the peptidase M48B family.</text>
</comment>
<keyword evidence="9 12" id="KW-1133">Transmembrane helix</keyword>
<evidence type="ECO:0000313" key="15">
    <source>
        <dbReference type="Proteomes" id="UP000526033"/>
    </source>
</evidence>
<dbReference type="GO" id="GO:0004222">
    <property type="term" value="F:metalloendopeptidase activity"/>
    <property type="evidence" value="ECO:0007669"/>
    <property type="project" value="UniProtKB-UniRule"/>
</dbReference>
<dbReference type="GO" id="GO:0008270">
    <property type="term" value="F:zinc ion binding"/>
    <property type="evidence" value="ECO:0007669"/>
    <property type="project" value="UniProtKB-UniRule"/>
</dbReference>
<dbReference type="InterPro" id="IPR001915">
    <property type="entry name" value="Peptidase_M48"/>
</dbReference>
<keyword evidence="7 12" id="KW-0378">Hydrolase</keyword>
<sequence>MTIYQNIDKNRQETFLVMLGFTAVVCLVSWFIGEYYFQGSGYFMTGIALIFSGISSFVSYYFSDSIVLSISGAVKANPVIHRDLLNLVQNMSIASGIKMPRVYLIDDTAMNAFATGRDQDHSVIVFTTGIVSSLEKRELEGVVAHEMSHIGNQDILLMSIVSVLVGTVTLLSDWFTRGALYGGGRKRSNSNNEGSGIIFLIGIVLILLSPLIATLIKLAIGRNREYLADSTAALITRYPLGLANALRKLAGDNEILEAANGATAHLYIKSPIRGEAAGFFANMFNTHPPIEDRIRRLENM</sequence>
<keyword evidence="11 12" id="KW-0472">Membrane</keyword>
<dbReference type="HAMAP" id="MF_00188">
    <property type="entry name" value="Pept_M48_protease_HtpX"/>
    <property type="match status" value="1"/>
</dbReference>
<dbReference type="AlphaFoldDB" id="A0A7X9DKN3"/>
<dbReference type="InterPro" id="IPR022919">
    <property type="entry name" value="Pept_M48_protease_HtpX"/>
</dbReference>
<dbReference type="Pfam" id="PF01435">
    <property type="entry name" value="Peptidase_M48"/>
    <property type="match status" value="1"/>
</dbReference>
<feature type="transmembrane region" description="Helical" evidence="12">
    <location>
        <begin position="42"/>
        <end position="62"/>
    </location>
</feature>
<feature type="transmembrane region" description="Helical" evidence="12">
    <location>
        <begin position="196"/>
        <end position="216"/>
    </location>
</feature>
<dbReference type="GO" id="GO:0005886">
    <property type="term" value="C:plasma membrane"/>
    <property type="evidence" value="ECO:0007669"/>
    <property type="project" value="UniProtKB-SubCell"/>
</dbReference>
<dbReference type="Proteomes" id="UP000526033">
    <property type="component" value="Unassembled WGS sequence"/>
</dbReference>
<comment type="caution">
    <text evidence="14">The sequence shown here is derived from an EMBL/GenBank/DDBJ whole genome shotgun (WGS) entry which is preliminary data.</text>
</comment>
<feature type="domain" description="Peptidase M48" evidence="13">
    <location>
        <begin position="83"/>
        <end position="299"/>
    </location>
</feature>
<dbReference type="Gene3D" id="3.30.2010.10">
    <property type="entry name" value="Metalloproteases ('zincins'), catalytic domain"/>
    <property type="match status" value="1"/>
</dbReference>
<reference evidence="14 15" key="1">
    <citation type="journal article" date="2020" name="Biotechnol. Biofuels">
        <title>New insights from the biogas microbiome by comprehensive genome-resolved metagenomics of nearly 1600 species originating from multiple anaerobic digesters.</title>
        <authorList>
            <person name="Campanaro S."/>
            <person name="Treu L."/>
            <person name="Rodriguez-R L.M."/>
            <person name="Kovalovszki A."/>
            <person name="Ziels R.M."/>
            <person name="Maus I."/>
            <person name="Zhu X."/>
            <person name="Kougias P.G."/>
            <person name="Basile A."/>
            <person name="Luo G."/>
            <person name="Schluter A."/>
            <person name="Konstantinidis K.T."/>
            <person name="Angelidaki I."/>
        </authorList>
    </citation>
    <scope>NUCLEOTIDE SEQUENCE [LARGE SCALE GENOMIC DNA]</scope>
    <source>
        <strain evidence="14">AS27yjCOA_165</strain>
    </source>
</reference>
<organism evidence="14 15">
    <name type="scientific">candidate division WWE3 bacterium</name>
    <dbReference type="NCBI Taxonomy" id="2053526"/>
    <lineage>
        <taxon>Bacteria</taxon>
        <taxon>Katanobacteria</taxon>
    </lineage>
</organism>
<evidence type="ECO:0000256" key="7">
    <source>
        <dbReference type="ARBA" id="ARBA00022801"/>
    </source>
</evidence>
<feature type="transmembrane region" description="Helical" evidence="12">
    <location>
        <begin position="155"/>
        <end position="176"/>
    </location>
</feature>
<evidence type="ECO:0000256" key="11">
    <source>
        <dbReference type="ARBA" id="ARBA00023136"/>
    </source>
</evidence>
<keyword evidence="10 12" id="KW-0482">Metalloprotease</keyword>
<evidence type="ECO:0000256" key="1">
    <source>
        <dbReference type="ARBA" id="ARBA00004651"/>
    </source>
</evidence>
<evidence type="ECO:0000259" key="13">
    <source>
        <dbReference type="Pfam" id="PF01435"/>
    </source>
</evidence>
<protein>
    <recommendedName>
        <fullName evidence="12">Protease HtpX homolog</fullName>
        <ecNumber evidence="12">3.4.24.-</ecNumber>
    </recommendedName>
</protein>
<proteinExistence type="inferred from homology"/>
<dbReference type="PANTHER" id="PTHR43221">
    <property type="entry name" value="PROTEASE HTPX"/>
    <property type="match status" value="1"/>
</dbReference>
<dbReference type="InterPro" id="IPR050083">
    <property type="entry name" value="HtpX_protease"/>
</dbReference>
<evidence type="ECO:0000256" key="12">
    <source>
        <dbReference type="HAMAP-Rule" id="MF_00188"/>
    </source>
</evidence>
<keyword evidence="6 12" id="KW-0479">Metal-binding</keyword>
<evidence type="ECO:0000256" key="10">
    <source>
        <dbReference type="ARBA" id="ARBA00023049"/>
    </source>
</evidence>
<evidence type="ECO:0000256" key="9">
    <source>
        <dbReference type="ARBA" id="ARBA00022989"/>
    </source>
</evidence>